<feature type="domain" description="CheB-type methylesterase" evidence="6">
    <location>
        <begin position="1"/>
        <end position="182"/>
    </location>
</feature>
<dbReference type="InterPro" id="IPR000673">
    <property type="entry name" value="Sig_transdc_resp-reg_Me-estase"/>
</dbReference>
<dbReference type="GO" id="GO:0005737">
    <property type="term" value="C:cytoplasm"/>
    <property type="evidence" value="ECO:0007669"/>
    <property type="project" value="InterPro"/>
</dbReference>
<dbReference type="PROSITE" id="PS50122">
    <property type="entry name" value="CHEB"/>
    <property type="match status" value="1"/>
</dbReference>
<dbReference type="GO" id="GO:0000156">
    <property type="term" value="F:phosphorelay response regulator activity"/>
    <property type="evidence" value="ECO:0007669"/>
    <property type="project" value="InterPro"/>
</dbReference>
<evidence type="ECO:0000256" key="4">
    <source>
        <dbReference type="PROSITE-ProRule" id="PRU00050"/>
    </source>
</evidence>
<organism evidence="7 8">
    <name type="scientific">Sphingobium fuliginis (strain ATCC 27551)</name>
    <dbReference type="NCBI Taxonomy" id="336203"/>
    <lineage>
        <taxon>Bacteria</taxon>
        <taxon>Pseudomonadati</taxon>
        <taxon>Pseudomonadota</taxon>
        <taxon>Alphaproteobacteria</taxon>
        <taxon>Sphingomonadales</taxon>
        <taxon>Sphingomonadaceae</taxon>
        <taxon>Sphingobium</taxon>
    </lineage>
</organism>
<dbReference type="GO" id="GO:0008984">
    <property type="term" value="F:protein-glutamate methylesterase activity"/>
    <property type="evidence" value="ECO:0007669"/>
    <property type="project" value="UniProtKB-EC"/>
</dbReference>
<dbReference type="InterPro" id="IPR035909">
    <property type="entry name" value="CheB_C"/>
</dbReference>
<gene>
    <name evidence="7" type="ORF">H5V43_08710</name>
</gene>
<keyword evidence="4" id="KW-0145">Chemotaxis</keyword>
<dbReference type="SUPFAM" id="SSF52738">
    <property type="entry name" value="Methylesterase CheB, C-terminal domain"/>
    <property type="match status" value="1"/>
</dbReference>
<feature type="active site" evidence="4">
    <location>
        <position position="39"/>
    </location>
</feature>
<dbReference type="PANTHER" id="PTHR42872">
    <property type="entry name" value="PROTEIN-GLUTAMATE METHYLESTERASE/PROTEIN-GLUTAMINE GLUTAMINASE"/>
    <property type="match status" value="1"/>
</dbReference>
<dbReference type="EMBL" id="CP060035">
    <property type="protein sequence ID" value="QOT70258.1"/>
    <property type="molecule type" value="Genomic_DNA"/>
</dbReference>
<evidence type="ECO:0000256" key="3">
    <source>
        <dbReference type="ARBA" id="ARBA00048267"/>
    </source>
</evidence>
<evidence type="ECO:0000313" key="7">
    <source>
        <dbReference type="EMBL" id="QOT70258.1"/>
    </source>
</evidence>
<evidence type="ECO:0000313" key="8">
    <source>
        <dbReference type="Proteomes" id="UP000593663"/>
    </source>
</evidence>
<accession>A0A7M2GCE2</accession>
<dbReference type="GO" id="GO:0006935">
    <property type="term" value="P:chemotaxis"/>
    <property type="evidence" value="ECO:0007669"/>
    <property type="project" value="UniProtKB-UniRule"/>
</dbReference>
<reference evidence="8" key="1">
    <citation type="submission" date="2020-08" db="EMBL/GenBank/DDBJ databases">
        <title>Complete genome sequence of Sphingobium barthaii strain KK22, a high-molecular-weight polycyclic aromatic hydrocarbon-degrading soil bacterium.</title>
        <authorList>
            <person name="Mori J.F."/>
            <person name="Kanaly R.A."/>
        </authorList>
    </citation>
    <scope>NUCLEOTIDE SEQUENCE [LARGE SCALE GENOMIC DNA]</scope>
    <source>
        <strain evidence="8">KK22</strain>
    </source>
</reference>
<dbReference type="EC" id="3.1.1.61" evidence="2"/>
<dbReference type="KEGG" id="sbar:H5V43_08710"/>
<feature type="compositionally biased region" description="Pro residues" evidence="5">
    <location>
        <begin position="254"/>
        <end position="271"/>
    </location>
</feature>
<dbReference type="Pfam" id="PF01339">
    <property type="entry name" value="CheB_methylest"/>
    <property type="match status" value="1"/>
</dbReference>
<feature type="region of interest" description="Disordered" evidence="5">
    <location>
        <begin position="193"/>
        <end position="271"/>
    </location>
</feature>
<sequence length="271" mass="27316">MAGHDIIVVGASTGGVDALVRLVAQLPAGMDAAMLIVLHVGTGVSRLADILNRAGKLPAGQPADGEEILAGHIYVAPPDLHMTVEGGRVRLAHGDKENFSRPAIDPLFRSSAAAYGPRVVGIVLTGKLQDGSAGLLAIKQGGGIAIVQDPAEAVAPSMPQRAIACAPVDHVCPLAEMSALLLHYGRPPDGLNPPLRSTPCAGSSSPLPAPRSYARFPAKLPSSAGPHAPGPVSPHCPASVRTAGCDPDASAPQSPAPAPVRHSAPPPVPAA</sequence>
<evidence type="ECO:0000256" key="1">
    <source>
        <dbReference type="ARBA" id="ARBA00022801"/>
    </source>
</evidence>
<feature type="active site" evidence="4">
    <location>
        <position position="12"/>
    </location>
</feature>
<dbReference type="AlphaFoldDB" id="A0A7M2GCE2"/>
<proteinExistence type="predicted"/>
<feature type="active site" evidence="4">
    <location>
        <position position="130"/>
    </location>
</feature>
<dbReference type="Gene3D" id="3.40.50.180">
    <property type="entry name" value="Methylesterase CheB, C-terminal domain"/>
    <property type="match status" value="1"/>
</dbReference>
<evidence type="ECO:0000256" key="5">
    <source>
        <dbReference type="SAM" id="MobiDB-lite"/>
    </source>
</evidence>
<protein>
    <recommendedName>
        <fullName evidence="2">protein-glutamate methylesterase</fullName>
        <ecNumber evidence="2">3.1.1.61</ecNumber>
    </recommendedName>
</protein>
<name>A0A7M2GCE2_SPHSA</name>
<dbReference type="Proteomes" id="UP000593663">
    <property type="component" value="Chromosome 1"/>
</dbReference>
<evidence type="ECO:0000259" key="6">
    <source>
        <dbReference type="PROSITE" id="PS50122"/>
    </source>
</evidence>
<comment type="catalytic activity">
    <reaction evidence="3">
        <text>[protein]-L-glutamate 5-O-methyl ester + H2O = L-glutamyl-[protein] + methanol + H(+)</text>
        <dbReference type="Rhea" id="RHEA:23236"/>
        <dbReference type="Rhea" id="RHEA-COMP:10208"/>
        <dbReference type="Rhea" id="RHEA-COMP:10311"/>
        <dbReference type="ChEBI" id="CHEBI:15377"/>
        <dbReference type="ChEBI" id="CHEBI:15378"/>
        <dbReference type="ChEBI" id="CHEBI:17790"/>
        <dbReference type="ChEBI" id="CHEBI:29973"/>
        <dbReference type="ChEBI" id="CHEBI:82795"/>
        <dbReference type="EC" id="3.1.1.61"/>
    </reaction>
</comment>
<keyword evidence="1 4" id="KW-0378">Hydrolase</keyword>
<dbReference type="CDD" id="cd16433">
    <property type="entry name" value="CheB"/>
    <property type="match status" value="1"/>
</dbReference>
<dbReference type="PANTHER" id="PTHR42872:SF6">
    <property type="entry name" value="PROTEIN-GLUTAMATE METHYLESTERASE_PROTEIN-GLUTAMINE GLUTAMINASE"/>
    <property type="match status" value="1"/>
</dbReference>
<evidence type="ECO:0000256" key="2">
    <source>
        <dbReference type="ARBA" id="ARBA00039140"/>
    </source>
</evidence>